<dbReference type="Gene3D" id="3.40.50.300">
    <property type="entry name" value="P-loop containing nucleotide triphosphate hydrolases"/>
    <property type="match status" value="1"/>
</dbReference>
<keyword evidence="1" id="KW-0175">Coiled coil</keyword>
<dbReference type="PANTHER" id="PTHR43179">
    <property type="entry name" value="RHAMNOSYLTRANSFERASE WBBL"/>
    <property type="match status" value="1"/>
</dbReference>
<dbReference type="CDD" id="cd04184">
    <property type="entry name" value="GT2_RfbC_Mx_like"/>
    <property type="match status" value="1"/>
</dbReference>
<feature type="domain" description="Glycosyltransferase 2-like" evidence="2">
    <location>
        <begin position="736"/>
        <end position="850"/>
    </location>
</feature>
<protein>
    <submittedName>
        <fullName evidence="3">Glycosyltransferase</fullName>
    </submittedName>
</protein>
<dbReference type="SUPFAM" id="SSF52540">
    <property type="entry name" value="P-loop containing nucleoside triphosphate hydrolases"/>
    <property type="match status" value="1"/>
</dbReference>
<dbReference type="CDD" id="cd04186">
    <property type="entry name" value="GT_2_like_c"/>
    <property type="match status" value="1"/>
</dbReference>
<evidence type="ECO:0000256" key="1">
    <source>
        <dbReference type="SAM" id="Coils"/>
    </source>
</evidence>
<dbReference type="Pfam" id="PF00535">
    <property type="entry name" value="Glycos_transf_2"/>
    <property type="match status" value="2"/>
</dbReference>
<dbReference type="GO" id="GO:0016740">
    <property type="term" value="F:transferase activity"/>
    <property type="evidence" value="ECO:0007669"/>
    <property type="project" value="UniProtKB-KW"/>
</dbReference>
<accession>A0A6M8FL21</accession>
<feature type="coiled-coil region" evidence="1">
    <location>
        <begin position="288"/>
        <end position="353"/>
    </location>
</feature>
<dbReference type="KEGG" id="pcam:HNE05_17345"/>
<feature type="domain" description="Glycosyltransferase 2-like" evidence="2">
    <location>
        <begin position="482"/>
        <end position="604"/>
    </location>
</feature>
<keyword evidence="4" id="KW-1185">Reference proteome</keyword>
<dbReference type="Gene3D" id="3.90.550.10">
    <property type="entry name" value="Spore Coat Polysaccharide Biosynthesis Protein SpsA, Chain A"/>
    <property type="match status" value="2"/>
</dbReference>
<sequence length="1007" mass="114516">MSTERKKILVVLGMHRSGTSALTRGLQVLRVSLGDNLMPAFEGNNSKGFWEDLEIVALNDALLAELGMNWHSLGSLQREHDWAGLLGHPLAAQAEAYLQAQTEQYPLLGLKDPRMTRLLPFWLEIFRRCSVEPIFLISSRDPISVSRSLEKRDDFLPGKSYFLWLEHVLPALLNTTGYRRLVVDFDKLLEQPTRELKRIARLAGLQQPADAELKIYQESFLESGLRHYQHTPNDLKADPNLAREIARTHQLLLQLATDEVEPETPAVRTQLQETATWLDTLGSTYRLVTEQNARIALANEHLDKLQKENAHLHHVTKALAETQQALVDTQQALVDTQQELHDLSRAIEAIRQSASWRLTRPIRAITSKARQSGQRLRGSARLMAKRLYHRLPVELREPSLRLAYRYFGIFFRGMGHYETWRMAWSPGQTKPFSFIYKRAGLESTGRYQLEQTAYPVYCYLPPRRTHAVDKTLAEFSSKPLISIITPVYGIEPHYLQALISSVEQQWYPYWELILVEDAGPNSATRDFLAKLNDPRIKVTLCKKNGGISVASNIALGLANGEYVAFLDHDDELTPDALFELVSAINHHNPDFIYSDEDKIDDAGNYSQPFFKPDWSPDALMSIMYTCHLACMRKSLVEELGGLRSCFDGAQDYDLALRLTERTQRIHHIPKVLYHWRTLPSSTASGLDAKPYASDAMRRLKEEALVRRGLKGSVEDVAEMPSQCRVNYLPVGTPLVSIIIPSRDNTTILQRCVNSLLQQTRYGRFEIILIDNDSATPEASLYFDQIVQDSRVTVRRYPHPFNYSAINNFGVREAKGDYLLFLNDDTETLAPDWLERMLGFAQLDHIGAVGAKLLFPKSNSIQHCGVLNLAAGPGHAFYNAPADAPIYFGRNILEWNWLAATGACLLVKRSKFEAIGGFDESFPVAYNDIDLCWRLHDHGLKNLVCNAARLIHHESVSRGVDDEDPLKLKRLAQERRRLYQKHPGYFMHDPYFNPNLHGSSVNFLAQNF</sequence>
<evidence type="ECO:0000313" key="4">
    <source>
        <dbReference type="Proteomes" id="UP000501379"/>
    </source>
</evidence>
<proteinExistence type="predicted"/>
<dbReference type="InterPro" id="IPR027417">
    <property type="entry name" value="P-loop_NTPase"/>
</dbReference>
<evidence type="ECO:0000313" key="3">
    <source>
        <dbReference type="EMBL" id="QKE65042.1"/>
    </source>
</evidence>
<evidence type="ECO:0000259" key="2">
    <source>
        <dbReference type="Pfam" id="PF00535"/>
    </source>
</evidence>
<dbReference type="InterPro" id="IPR001173">
    <property type="entry name" value="Glyco_trans_2-like"/>
</dbReference>
<dbReference type="EMBL" id="CP053697">
    <property type="protein sequence ID" value="QKE65042.1"/>
    <property type="molecule type" value="Genomic_DNA"/>
</dbReference>
<dbReference type="InterPro" id="IPR029044">
    <property type="entry name" value="Nucleotide-diphossugar_trans"/>
</dbReference>
<dbReference type="AlphaFoldDB" id="A0A6M8FL21"/>
<name>A0A6M8FL21_9GAMM</name>
<dbReference type="RefSeq" id="WP_173210541.1">
    <property type="nucleotide sequence ID" value="NZ_CP053697.2"/>
</dbReference>
<dbReference type="PANTHER" id="PTHR43179:SF7">
    <property type="entry name" value="RHAMNOSYLTRANSFERASE WBBL"/>
    <property type="match status" value="1"/>
</dbReference>
<gene>
    <name evidence="3" type="ORF">HNE05_17345</name>
</gene>
<reference evidence="3" key="1">
    <citation type="submission" date="2020-07" db="EMBL/GenBank/DDBJ databases">
        <title>Nitrate ammonifying Pseudomonas campi sp. nov. isolated from German agricultural grassland.</title>
        <authorList>
            <person name="Timsy T."/>
            <person name="Ulrich A."/>
            <person name="Spanner T."/>
            <person name="Foesel B."/>
            <person name="Kolb S."/>
            <person name="Horn M.A."/>
            <person name="Behrendt U."/>
        </authorList>
    </citation>
    <scope>NUCLEOTIDE SEQUENCE</scope>
    <source>
        <strain evidence="3">S1-A32-2</strain>
    </source>
</reference>
<dbReference type="SUPFAM" id="SSF53448">
    <property type="entry name" value="Nucleotide-diphospho-sugar transferases"/>
    <property type="match status" value="2"/>
</dbReference>
<dbReference type="Proteomes" id="UP000501379">
    <property type="component" value="Chromosome"/>
</dbReference>
<organism evidence="3 4">
    <name type="scientific">Aquipseudomonas campi</name>
    <dbReference type="NCBI Taxonomy" id="2731681"/>
    <lineage>
        <taxon>Bacteria</taxon>
        <taxon>Pseudomonadati</taxon>
        <taxon>Pseudomonadota</taxon>
        <taxon>Gammaproteobacteria</taxon>
        <taxon>Pseudomonadales</taxon>
        <taxon>Pseudomonadaceae</taxon>
        <taxon>Aquipseudomonas</taxon>
    </lineage>
</organism>